<dbReference type="VEuPathDB" id="TrichDB:TVAGG3_0300780"/>
<dbReference type="CDD" id="cd13999">
    <property type="entry name" value="STKc_MAP3K-like"/>
    <property type="match status" value="1"/>
</dbReference>
<dbReference type="SMART" id="SM00220">
    <property type="entry name" value="S_TKc"/>
    <property type="match status" value="1"/>
</dbReference>
<dbReference type="InterPro" id="IPR011009">
    <property type="entry name" value="Kinase-like_dom_sf"/>
</dbReference>
<dbReference type="STRING" id="5722.A2EY26"/>
<evidence type="ECO:0000259" key="5">
    <source>
        <dbReference type="PROSITE" id="PS50011"/>
    </source>
</evidence>
<dbReference type="GO" id="GO:0005737">
    <property type="term" value="C:cytoplasm"/>
    <property type="evidence" value="ECO:0000318"/>
    <property type="project" value="GO_Central"/>
</dbReference>
<feature type="domain" description="Protein kinase" evidence="5">
    <location>
        <begin position="223"/>
        <end position="473"/>
    </location>
</feature>
<keyword evidence="2 4" id="KW-0547">Nucleotide-binding</keyword>
<dbReference type="OrthoDB" id="4062651at2759"/>
<name>A2EY26_TRIV3</name>
<dbReference type="AlphaFoldDB" id="A2EY26"/>
<dbReference type="eggNOG" id="KOG0192">
    <property type="taxonomic scope" value="Eukaryota"/>
</dbReference>
<keyword evidence="7" id="KW-1185">Reference proteome</keyword>
<feature type="binding site" evidence="4">
    <location>
        <position position="252"/>
    </location>
    <ligand>
        <name>ATP</name>
        <dbReference type="ChEBI" id="CHEBI:30616"/>
    </ligand>
</feature>
<gene>
    <name evidence="6" type="ORF">TVAG_044540</name>
</gene>
<dbReference type="GO" id="GO:0004672">
    <property type="term" value="F:protein kinase activity"/>
    <property type="evidence" value="ECO:0000318"/>
    <property type="project" value="GO_Central"/>
</dbReference>
<keyword evidence="1" id="KW-0723">Serine/threonine-protein kinase</keyword>
<dbReference type="VEuPathDB" id="TrichDB:TVAG_044540"/>
<dbReference type="InterPro" id="IPR017441">
    <property type="entry name" value="Protein_kinase_ATP_BS"/>
</dbReference>
<dbReference type="GO" id="GO:0004674">
    <property type="term" value="F:protein serine/threonine kinase activity"/>
    <property type="evidence" value="ECO:0007669"/>
    <property type="project" value="UniProtKB-KW"/>
</dbReference>
<dbReference type="InterPro" id="IPR050167">
    <property type="entry name" value="Ser_Thr_protein_kinase"/>
</dbReference>
<dbReference type="PANTHER" id="PTHR23257:SF958">
    <property type="entry name" value="SERINE_THREONINE-PROTEIN KINASE WNK4"/>
    <property type="match status" value="1"/>
</dbReference>
<dbReference type="Gene3D" id="1.10.510.10">
    <property type="entry name" value="Transferase(Phosphotransferase) domain 1"/>
    <property type="match status" value="1"/>
</dbReference>
<evidence type="ECO:0000313" key="6">
    <source>
        <dbReference type="EMBL" id="EAY02436.1"/>
    </source>
</evidence>
<dbReference type="Proteomes" id="UP000001542">
    <property type="component" value="Unassembled WGS sequence"/>
</dbReference>
<dbReference type="InterPro" id="IPR011989">
    <property type="entry name" value="ARM-like"/>
</dbReference>
<accession>A2EY26</accession>
<dbReference type="PRINTS" id="PR00109">
    <property type="entry name" value="TYRKINASE"/>
</dbReference>
<dbReference type="KEGG" id="tva:4760275"/>
<dbReference type="InterPro" id="IPR008271">
    <property type="entry name" value="Ser/Thr_kinase_AS"/>
</dbReference>
<dbReference type="GO" id="GO:0007165">
    <property type="term" value="P:signal transduction"/>
    <property type="evidence" value="ECO:0000318"/>
    <property type="project" value="GO_Central"/>
</dbReference>
<dbReference type="InParanoid" id="A2EY26"/>
<keyword evidence="6" id="KW-0418">Kinase</keyword>
<dbReference type="InterPro" id="IPR000719">
    <property type="entry name" value="Prot_kinase_dom"/>
</dbReference>
<evidence type="ECO:0000256" key="3">
    <source>
        <dbReference type="ARBA" id="ARBA00022840"/>
    </source>
</evidence>
<dbReference type="PANTHER" id="PTHR23257">
    <property type="entry name" value="SERINE-THREONINE PROTEIN KINASE"/>
    <property type="match status" value="1"/>
</dbReference>
<dbReference type="SMR" id="A2EY26"/>
<reference evidence="6" key="2">
    <citation type="journal article" date="2007" name="Science">
        <title>Draft genome sequence of the sexually transmitted pathogen Trichomonas vaginalis.</title>
        <authorList>
            <person name="Carlton J.M."/>
            <person name="Hirt R.P."/>
            <person name="Silva J.C."/>
            <person name="Delcher A.L."/>
            <person name="Schatz M."/>
            <person name="Zhao Q."/>
            <person name="Wortman J.R."/>
            <person name="Bidwell S.L."/>
            <person name="Alsmark U.C.M."/>
            <person name="Besteiro S."/>
            <person name="Sicheritz-Ponten T."/>
            <person name="Noel C.J."/>
            <person name="Dacks J.B."/>
            <person name="Foster P.G."/>
            <person name="Simillion C."/>
            <person name="Van de Peer Y."/>
            <person name="Miranda-Saavedra D."/>
            <person name="Barton G.J."/>
            <person name="Westrop G.D."/>
            <person name="Mueller S."/>
            <person name="Dessi D."/>
            <person name="Fiori P.L."/>
            <person name="Ren Q."/>
            <person name="Paulsen I."/>
            <person name="Zhang H."/>
            <person name="Bastida-Corcuera F.D."/>
            <person name="Simoes-Barbosa A."/>
            <person name="Brown M.T."/>
            <person name="Hayes R.D."/>
            <person name="Mukherjee M."/>
            <person name="Okumura C.Y."/>
            <person name="Schneider R."/>
            <person name="Smith A.J."/>
            <person name="Vanacova S."/>
            <person name="Villalvazo M."/>
            <person name="Haas B.J."/>
            <person name="Pertea M."/>
            <person name="Feldblyum T.V."/>
            <person name="Utterback T.R."/>
            <person name="Shu C.L."/>
            <person name="Osoegawa K."/>
            <person name="de Jong P.J."/>
            <person name="Hrdy I."/>
            <person name="Horvathova L."/>
            <person name="Zubacova Z."/>
            <person name="Dolezal P."/>
            <person name="Malik S.B."/>
            <person name="Logsdon J.M. Jr."/>
            <person name="Henze K."/>
            <person name="Gupta A."/>
            <person name="Wang C.C."/>
            <person name="Dunne R.L."/>
            <person name="Upcroft J.A."/>
            <person name="Upcroft P."/>
            <person name="White O."/>
            <person name="Salzberg S.L."/>
            <person name="Tang P."/>
            <person name="Chiu C.-H."/>
            <person name="Lee Y.-S."/>
            <person name="Embley T.M."/>
            <person name="Coombs G.H."/>
            <person name="Mottram J.C."/>
            <person name="Tachezy J."/>
            <person name="Fraser-Liggett C.M."/>
            <person name="Johnson P.J."/>
        </authorList>
    </citation>
    <scope>NUCLEOTIDE SEQUENCE [LARGE SCALE GENOMIC DNA]</scope>
    <source>
        <strain evidence="6">G3</strain>
    </source>
</reference>
<dbReference type="PROSITE" id="PS00108">
    <property type="entry name" value="PROTEIN_KINASE_ST"/>
    <property type="match status" value="1"/>
</dbReference>
<dbReference type="SUPFAM" id="SSF56112">
    <property type="entry name" value="Protein kinase-like (PK-like)"/>
    <property type="match status" value="1"/>
</dbReference>
<sequence length="783" mass="87982">MGKDDLIVFNVEPDEPAHETEPELPWVAELRTTVSELLKLQPTITVHRSKLFSLFDDLRALMKDFKPNPTEGTDLSAMCRNFIDAMNKARQVVYYCSATHWSQPAISWSSGTMRDSIKRIREDVAEVLAAFNITPPTPFVLPDDQYAAENKVDLLQLKGSLMEYHNHLENQPQTPQIQQVMSLITDRLRSIGPIEGLQDGPPLVCVPPFLPSKLNLVMTHDQFEIGQVIGSGTFGSVHIGQLTGTFKKVAIKVLNTKVLGGRQLETFKREVWTMATLNHPNILRLIGVTLTPPFCIITELLKCSLFDRLKLLSATKRSLIALKVSQAMENLHAARIIHRDLKSANILLDDEDMPRVCDFGLVGFKTGATRTGFVGTAQWMAPEILRSSPFYDEKVDVYSFGVMLWEMLTLKEPYAGMSQDQMVMAIIEDGLRPSVVGCGPPRVVELIQRCWAEVPSDRPTFAQVSQALAQPEFHFIGTDEEEFSKMAPKDRLSQSLVNAYDANNVTQMLEYLREVTRESTDHDSELMPVIMTLFPSLTADIQAGFIRHLPAIVDFEQFLARRGYTFIVSLLSSDNPSVVSATVECLRGIDLHAKAFRQVALISKLSHSTNVDAIALCADLCEYEDIAEHVIRNCLPFNLPDTVSLYLLYVYHSLLLHKNFRAKVSLMKEPLEICAKTIKAHPFVSCMVLEKFIFSELHSDIVVDLDLINLVALQSNANPRSLKVLKNIFTIVKSESLGPYAKLIGEVVRRHRRYFDDDHLIRKLSQISGCEIKSGPSDALIKF</sequence>
<evidence type="ECO:0000256" key="2">
    <source>
        <dbReference type="ARBA" id="ARBA00022741"/>
    </source>
</evidence>
<dbReference type="EMBL" id="DS113536">
    <property type="protein sequence ID" value="EAY02436.1"/>
    <property type="molecule type" value="Genomic_DNA"/>
</dbReference>
<dbReference type="Pfam" id="PF07714">
    <property type="entry name" value="PK_Tyr_Ser-Thr"/>
    <property type="match status" value="1"/>
</dbReference>
<dbReference type="GO" id="GO:0005524">
    <property type="term" value="F:ATP binding"/>
    <property type="evidence" value="ECO:0007669"/>
    <property type="project" value="UniProtKB-UniRule"/>
</dbReference>
<keyword evidence="3 4" id="KW-0067">ATP-binding</keyword>
<evidence type="ECO:0000313" key="7">
    <source>
        <dbReference type="Proteomes" id="UP000001542"/>
    </source>
</evidence>
<dbReference type="PROSITE" id="PS00107">
    <property type="entry name" value="PROTEIN_KINASE_ATP"/>
    <property type="match status" value="1"/>
</dbReference>
<keyword evidence="6" id="KW-0808">Transferase</keyword>
<evidence type="ECO:0000256" key="1">
    <source>
        <dbReference type="ARBA" id="ARBA00022527"/>
    </source>
</evidence>
<evidence type="ECO:0000256" key="4">
    <source>
        <dbReference type="PROSITE-ProRule" id="PRU10141"/>
    </source>
</evidence>
<dbReference type="PROSITE" id="PS50011">
    <property type="entry name" value="PROTEIN_KINASE_DOM"/>
    <property type="match status" value="1"/>
</dbReference>
<proteinExistence type="predicted"/>
<reference evidence="6" key="1">
    <citation type="submission" date="2006-10" db="EMBL/GenBank/DDBJ databases">
        <authorList>
            <person name="Amadeo P."/>
            <person name="Zhao Q."/>
            <person name="Wortman J."/>
            <person name="Fraser-Liggett C."/>
            <person name="Carlton J."/>
        </authorList>
    </citation>
    <scope>NUCLEOTIDE SEQUENCE</scope>
    <source>
        <strain evidence="6">G3</strain>
    </source>
</reference>
<dbReference type="Gene3D" id="1.25.10.10">
    <property type="entry name" value="Leucine-rich Repeat Variant"/>
    <property type="match status" value="1"/>
</dbReference>
<organism evidence="6 7">
    <name type="scientific">Trichomonas vaginalis (strain ATCC PRA-98 / G3)</name>
    <dbReference type="NCBI Taxonomy" id="412133"/>
    <lineage>
        <taxon>Eukaryota</taxon>
        <taxon>Metamonada</taxon>
        <taxon>Parabasalia</taxon>
        <taxon>Trichomonadida</taxon>
        <taxon>Trichomonadidae</taxon>
        <taxon>Trichomonas</taxon>
    </lineage>
</organism>
<dbReference type="RefSeq" id="XP_001330676.1">
    <property type="nucleotide sequence ID" value="XM_001330640.1"/>
</dbReference>
<protein>
    <submittedName>
        <fullName evidence="6">TKL family protein kinase</fullName>
    </submittedName>
</protein>
<dbReference type="Gene3D" id="3.30.200.20">
    <property type="entry name" value="Phosphorylase Kinase, domain 1"/>
    <property type="match status" value="1"/>
</dbReference>
<dbReference type="InterPro" id="IPR001245">
    <property type="entry name" value="Ser-Thr/Tyr_kinase_cat_dom"/>
</dbReference>